<protein>
    <submittedName>
        <fullName evidence="2">Heterokaryon incompatibility protein-domain-containing protein</fullName>
    </submittedName>
</protein>
<comment type="caution">
    <text evidence="2">The sequence shown here is derived from an EMBL/GenBank/DDBJ whole genome shotgun (WGS) entry which is preliminary data.</text>
</comment>
<gene>
    <name evidence="2" type="ORF">BCR34DRAFT_493685</name>
</gene>
<organism evidence="2 3">
    <name type="scientific">Clohesyomyces aquaticus</name>
    <dbReference type="NCBI Taxonomy" id="1231657"/>
    <lineage>
        <taxon>Eukaryota</taxon>
        <taxon>Fungi</taxon>
        <taxon>Dikarya</taxon>
        <taxon>Ascomycota</taxon>
        <taxon>Pezizomycotina</taxon>
        <taxon>Dothideomycetes</taxon>
        <taxon>Pleosporomycetidae</taxon>
        <taxon>Pleosporales</taxon>
        <taxon>Lindgomycetaceae</taxon>
        <taxon>Clohesyomyces</taxon>
    </lineage>
</organism>
<dbReference type="PANTHER" id="PTHR24148">
    <property type="entry name" value="ANKYRIN REPEAT DOMAIN-CONTAINING PROTEIN 39 HOMOLOG-RELATED"/>
    <property type="match status" value="1"/>
</dbReference>
<evidence type="ECO:0000259" key="1">
    <source>
        <dbReference type="Pfam" id="PF06985"/>
    </source>
</evidence>
<keyword evidence="3" id="KW-1185">Reference proteome</keyword>
<accession>A0A1Y1YUF3</accession>
<dbReference type="EMBL" id="MCFA01000167">
    <property type="protein sequence ID" value="ORY01668.1"/>
    <property type="molecule type" value="Genomic_DNA"/>
</dbReference>
<feature type="domain" description="Heterokaryon incompatibility" evidence="1">
    <location>
        <begin position="37"/>
        <end position="184"/>
    </location>
</feature>
<dbReference type="InterPro" id="IPR052895">
    <property type="entry name" value="HetReg/Transcr_Mod"/>
</dbReference>
<proteinExistence type="predicted"/>
<feature type="non-terminal residue" evidence="2">
    <location>
        <position position="190"/>
    </location>
</feature>
<dbReference type="AlphaFoldDB" id="A0A1Y1YUF3"/>
<evidence type="ECO:0000313" key="3">
    <source>
        <dbReference type="Proteomes" id="UP000193144"/>
    </source>
</evidence>
<dbReference type="Proteomes" id="UP000193144">
    <property type="component" value="Unassembled WGS sequence"/>
</dbReference>
<dbReference type="PANTHER" id="PTHR24148:SF64">
    <property type="entry name" value="HETEROKARYON INCOMPATIBILITY DOMAIN-CONTAINING PROTEIN"/>
    <property type="match status" value="1"/>
</dbReference>
<evidence type="ECO:0000313" key="2">
    <source>
        <dbReference type="EMBL" id="ORY01668.1"/>
    </source>
</evidence>
<dbReference type="OrthoDB" id="3792527at2759"/>
<dbReference type="InterPro" id="IPR010730">
    <property type="entry name" value="HET"/>
</dbReference>
<sequence length="190" mass="22103">METPRSIRLISLQPSKSFDHPLECELSEVELDHAPEYTALSYSWDSSEGTATILCDGGFLKVTKNCARALHRIRQREGSQDLNLWVDAICIDQGTDPEAVSERTQQIQIMGEIYKRASNVIAYVGEHDYAHGSKHVCEFFESVGRSLEIDDSILKKVRLWPRFTEFFREFFQRSWFTRMWPIQEVTLPRR</sequence>
<reference evidence="2 3" key="1">
    <citation type="submission" date="2016-07" db="EMBL/GenBank/DDBJ databases">
        <title>Pervasive Adenine N6-methylation of Active Genes in Fungi.</title>
        <authorList>
            <consortium name="DOE Joint Genome Institute"/>
            <person name="Mondo S.J."/>
            <person name="Dannebaum R.O."/>
            <person name="Kuo R.C."/>
            <person name="Labutti K."/>
            <person name="Haridas S."/>
            <person name="Kuo A."/>
            <person name="Salamov A."/>
            <person name="Ahrendt S.R."/>
            <person name="Lipzen A."/>
            <person name="Sullivan W."/>
            <person name="Andreopoulos W.B."/>
            <person name="Clum A."/>
            <person name="Lindquist E."/>
            <person name="Daum C."/>
            <person name="Ramamoorthy G.K."/>
            <person name="Gryganskyi A."/>
            <person name="Culley D."/>
            <person name="Magnuson J.K."/>
            <person name="James T.Y."/>
            <person name="O'Malley M.A."/>
            <person name="Stajich J.E."/>
            <person name="Spatafora J.W."/>
            <person name="Visel A."/>
            <person name="Grigoriev I.V."/>
        </authorList>
    </citation>
    <scope>NUCLEOTIDE SEQUENCE [LARGE SCALE GENOMIC DNA]</scope>
    <source>
        <strain evidence="2 3">CBS 115471</strain>
    </source>
</reference>
<dbReference type="Pfam" id="PF06985">
    <property type="entry name" value="HET"/>
    <property type="match status" value="1"/>
</dbReference>
<dbReference type="STRING" id="1231657.A0A1Y1YUF3"/>
<name>A0A1Y1YUF3_9PLEO</name>